<protein>
    <submittedName>
        <fullName evidence="1">Uncharacterized protein</fullName>
    </submittedName>
</protein>
<evidence type="ECO:0000313" key="2">
    <source>
        <dbReference type="Proteomes" id="UP000594834"/>
    </source>
</evidence>
<accession>A0A7T3C189</accession>
<gene>
    <name evidence="1" type="ORF">I6G26_01700</name>
</gene>
<dbReference type="RefSeq" id="WP_158512502.1">
    <property type="nucleotide sequence ID" value="NZ_CP065728.1"/>
</dbReference>
<proteinExistence type="predicted"/>
<organism evidence="1 2">
    <name type="scientific">Moraxella nonliquefaciens</name>
    <dbReference type="NCBI Taxonomy" id="478"/>
    <lineage>
        <taxon>Bacteria</taxon>
        <taxon>Pseudomonadati</taxon>
        <taxon>Pseudomonadota</taxon>
        <taxon>Gammaproteobacteria</taxon>
        <taxon>Moraxellales</taxon>
        <taxon>Moraxellaceae</taxon>
        <taxon>Moraxella</taxon>
    </lineage>
</organism>
<keyword evidence="2" id="KW-1185">Reference proteome</keyword>
<sequence length="45" mass="5085">MTGCGTIGRVWLGGRGLLITTEQTNRHWQNKKTGFFHNDILGKLK</sequence>
<reference evidence="1 2" key="1">
    <citation type="submission" date="2020-12" db="EMBL/GenBank/DDBJ databases">
        <title>FDA dAtabase for Regulatory Grade micrObial Sequences (FDA-ARGOS): Supporting development and validation of Infectious Disease Dx tests.</title>
        <authorList>
            <person name="Sproer C."/>
            <person name="Gronow S."/>
            <person name="Severitt S."/>
            <person name="Schroder I."/>
            <person name="Tallon L."/>
            <person name="Sadzewicz L."/>
            <person name="Zhao X."/>
            <person name="Boylan J."/>
            <person name="Ott S."/>
            <person name="Bowen H."/>
            <person name="Vavikolanu K."/>
            <person name="Mehta A."/>
            <person name="Aluvathingal J."/>
            <person name="Nadendla S."/>
            <person name="Lowell S."/>
            <person name="Myers T."/>
            <person name="Yan Y."/>
            <person name="Sichtig H."/>
        </authorList>
    </citation>
    <scope>NUCLEOTIDE SEQUENCE [LARGE SCALE GENOMIC DNA]</scope>
    <source>
        <strain evidence="1 2">FDAARGOS_869</strain>
    </source>
</reference>
<dbReference type="Proteomes" id="UP000594834">
    <property type="component" value="Chromosome"/>
</dbReference>
<name>A0A7T3C189_MORNO</name>
<evidence type="ECO:0000313" key="1">
    <source>
        <dbReference type="EMBL" id="QPT44784.1"/>
    </source>
</evidence>
<dbReference type="EMBL" id="CP065728">
    <property type="protein sequence ID" value="QPT44784.1"/>
    <property type="molecule type" value="Genomic_DNA"/>
</dbReference>